<protein>
    <submittedName>
        <fullName evidence="2">Uncharacterized protein</fullName>
    </submittedName>
</protein>
<dbReference type="Proteomes" id="UP000186594">
    <property type="component" value="Unassembled WGS sequence"/>
</dbReference>
<feature type="region of interest" description="Disordered" evidence="1">
    <location>
        <begin position="229"/>
        <end position="249"/>
    </location>
</feature>
<gene>
    <name evidence="2" type="ORF">NEOLI_000837</name>
</gene>
<dbReference type="AlphaFoldDB" id="A0A1U7LRW9"/>
<accession>A0A1U7LRW9</accession>
<name>A0A1U7LRW9_NEOID</name>
<sequence length="249" mass="28115">MPQISLKPQFPFSILRESRFSPELYDYGRIAHPKCNTQVMLALFCSLSILLTSTTAGPVRIQSILELHNPQIPVTVSRVEFSSHVMTYLYDESEPSNRFAVESTVSPLTINQESDAYHHSSFVIRSSFGDSQATEGHHQTDSSIDGLFSSLTPKSFRLDNPFAKQVFGLPVLKRGLTVKSFTPVDVQPNKPFVLQDPAPRLKVSRMMPKVKVPMSSTISTRRRFANRLFESKNHEEVDPQKEKPSLCME</sequence>
<keyword evidence="3" id="KW-1185">Reference proteome</keyword>
<reference evidence="2 3" key="1">
    <citation type="submission" date="2016-04" db="EMBL/GenBank/DDBJ databases">
        <title>Evolutionary innovation and constraint leading to complex multicellularity in the Ascomycota.</title>
        <authorList>
            <person name="Cisse O."/>
            <person name="Nguyen A."/>
            <person name="Hewitt D.A."/>
            <person name="Jedd G."/>
            <person name="Stajich J.E."/>
        </authorList>
    </citation>
    <scope>NUCLEOTIDE SEQUENCE [LARGE SCALE GENOMIC DNA]</scope>
    <source>
        <strain evidence="2 3">DAH-3</strain>
    </source>
</reference>
<evidence type="ECO:0000313" key="3">
    <source>
        <dbReference type="Proteomes" id="UP000186594"/>
    </source>
</evidence>
<proteinExistence type="predicted"/>
<evidence type="ECO:0000313" key="2">
    <source>
        <dbReference type="EMBL" id="OLL25261.1"/>
    </source>
</evidence>
<dbReference type="EMBL" id="LXFE01000464">
    <property type="protein sequence ID" value="OLL25261.1"/>
    <property type="molecule type" value="Genomic_DNA"/>
</dbReference>
<evidence type="ECO:0000256" key="1">
    <source>
        <dbReference type="SAM" id="MobiDB-lite"/>
    </source>
</evidence>
<comment type="caution">
    <text evidence="2">The sequence shown here is derived from an EMBL/GenBank/DDBJ whole genome shotgun (WGS) entry which is preliminary data.</text>
</comment>
<organism evidence="2 3">
    <name type="scientific">Neolecta irregularis (strain DAH-3)</name>
    <dbReference type="NCBI Taxonomy" id="1198029"/>
    <lineage>
        <taxon>Eukaryota</taxon>
        <taxon>Fungi</taxon>
        <taxon>Dikarya</taxon>
        <taxon>Ascomycota</taxon>
        <taxon>Taphrinomycotina</taxon>
        <taxon>Neolectales</taxon>
        <taxon>Neolectaceae</taxon>
        <taxon>Neolecta</taxon>
    </lineage>
</organism>